<proteinExistence type="predicted"/>
<organism evidence="2 3">
    <name type="scientific">Paratractidigestivibacter faecalis</name>
    <dbReference type="NCBI Taxonomy" id="2292441"/>
    <lineage>
        <taxon>Bacteria</taxon>
        <taxon>Bacillati</taxon>
        <taxon>Actinomycetota</taxon>
        <taxon>Coriobacteriia</taxon>
        <taxon>Coriobacteriales</taxon>
        <taxon>Atopobiaceae</taxon>
        <taxon>Paratractidigestivibacter</taxon>
    </lineage>
</organism>
<name>A0ABV1IDR0_9ACTN</name>
<evidence type="ECO:0000256" key="1">
    <source>
        <dbReference type="SAM" id="MobiDB-lite"/>
    </source>
</evidence>
<evidence type="ECO:0000313" key="2">
    <source>
        <dbReference type="EMBL" id="MEQ2637045.1"/>
    </source>
</evidence>
<protein>
    <submittedName>
        <fullName evidence="2">Uncharacterized protein</fullName>
    </submittedName>
</protein>
<reference evidence="2 3" key="1">
    <citation type="submission" date="2024-04" db="EMBL/GenBank/DDBJ databases">
        <title>Human intestinal bacterial collection.</title>
        <authorList>
            <person name="Pauvert C."/>
            <person name="Hitch T.C.A."/>
            <person name="Clavel T."/>
        </authorList>
    </citation>
    <scope>NUCLEOTIDE SEQUENCE [LARGE SCALE GENOMIC DNA]</scope>
    <source>
        <strain evidence="2 3">CLA-AA-H197</strain>
    </source>
</reference>
<evidence type="ECO:0000313" key="3">
    <source>
        <dbReference type="Proteomes" id="UP001478817"/>
    </source>
</evidence>
<gene>
    <name evidence="2" type="ORF">AAAT05_01580</name>
</gene>
<feature type="region of interest" description="Disordered" evidence="1">
    <location>
        <begin position="1"/>
        <end position="30"/>
    </location>
</feature>
<dbReference type="EMBL" id="JBBNGS010000002">
    <property type="protein sequence ID" value="MEQ2637045.1"/>
    <property type="molecule type" value="Genomic_DNA"/>
</dbReference>
<sequence length="130" mass="14290">MSARARRCPGTRAPSQAGEVGGEEAARERPRGVMTLDELMAYAEETGDPLAHRPVPGVRYTYVLDQDEGAQSPKDGHRYVPPRSITVEGEKGRVEDAARGVAWMLRRLGWTSRMIVEGCVLRDAPSRKGD</sequence>
<accession>A0ABV1IDR0</accession>
<keyword evidence="3" id="KW-1185">Reference proteome</keyword>
<dbReference type="Proteomes" id="UP001478817">
    <property type="component" value="Unassembled WGS sequence"/>
</dbReference>
<comment type="caution">
    <text evidence="2">The sequence shown here is derived from an EMBL/GenBank/DDBJ whole genome shotgun (WGS) entry which is preliminary data.</text>
</comment>
<dbReference type="RefSeq" id="WP_349181412.1">
    <property type="nucleotide sequence ID" value="NZ_JBBNGS010000002.1"/>
</dbReference>